<evidence type="ECO:0000256" key="4">
    <source>
        <dbReference type="ARBA" id="ARBA00022614"/>
    </source>
</evidence>
<dbReference type="InterPro" id="IPR051582">
    <property type="entry name" value="LRR_extensin-like_regulator"/>
</dbReference>
<dbReference type="AlphaFoldDB" id="A0ABD1QVJ6"/>
<dbReference type="Pfam" id="PF00560">
    <property type="entry name" value="LRR_1"/>
    <property type="match status" value="5"/>
</dbReference>
<dbReference type="FunFam" id="3.80.10.10:FF:000224">
    <property type="entry name" value="Leucine-rich repeat extensin-like protein 1"/>
    <property type="match status" value="1"/>
</dbReference>
<evidence type="ECO:0000256" key="2">
    <source>
        <dbReference type="ARBA" id="ARBA00022512"/>
    </source>
</evidence>
<sequence length="500" mass="53985">MIIFFNSLHLLNPSHHTPLTTPVNTHCHHFHAIANLRREISPSPSFLGEKSHPPILAASSLPRISVIEKPHEIGRPIKILQYRTWRKSCFWQYFFLRLFVTEAAVSVGGGVGIGVGGGAAGGGGGVWVGGGINTSPSTPSAGAPQVSNLNAAYTALQAWKSAITDDPNGIVKTWVGSNVCAYKGVFCADSQDFTGSSTGPVVAAIDLNHANLQGILVKQLSLLTDLSLLHLNSNRFSGTVPESFKEFTYLTELDLSNNRFSGPFPITTLYIPNLKYLDLRFNSFSGPIPEDLFNKQQLDAIFLNNNQFDSELPQNLGNSPASVVNLANNKFTGNIPFSLGYIGSRVREILFLNNQLTGCIPEGVGLWSDLQVLDVSSNSLMGHLPDSISCLSQIEVLNLANNKLSGELPDLVCELRTIMNLTVASNFFSGFSQDCNKLPFRNVGFDFSFNCIPGKEMQRPQPDCSMIPGGGLSCLRIPAKPLVCGVLGVGAHEQTTNPTP</sequence>
<evidence type="ECO:0000313" key="12">
    <source>
        <dbReference type="EMBL" id="KAL2479926.1"/>
    </source>
</evidence>
<protein>
    <recommendedName>
        <fullName evidence="10">Cell wall hydroxyproline-rich glycoprotein</fullName>
    </recommendedName>
</protein>
<evidence type="ECO:0000256" key="9">
    <source>
        <dbReference type="ARBA" id="ARBA00023316"/>
    </source>
</evidence>
<name>A0ABD1QVJ6_9LAMI</name>
<evidence type="ECO:0000256" key="6">
    <source>
        <dbReference type="ARBA" id="ARBA00022737"/>
    </source>
</evidence>
<dbReference type="Pfam" id="PF08263">
    <property type="entry name" value="LRRNT_2"/>
    <property type="match status" value="1"/>
</dbReference>
<dbReference type="InterPro" id="IPR001611">
    <property type="entry name" value="Leu-rich_rpt"/>
</dbReference>
<keyword evidence="3" id="KW-0964">Secreted</keyword>
<dbReference type="InterPro" id="IPR013210">
    <property type="entry name" value="LRR_N_plant-typ"/>
</dbReference>
<dbReference type="Gene3D" id="3.80.10.10">
    <property type="entry name" value="Ribonuclease Inhibitor"/>
    <property type="match status" value="2"/>
</dbReference>
<evidence type="ECO:0000256" key="10">
    <source>
        <dbReference type="ARBA" id="ARBA00041871"/>
    </source>
</evidence>
<evidence type="ECO:0000256" key="5">
    <source>
        <dbReference type="ARBA" id="ARBA00022729"/>
    </source>
</evidence>
<keyword evidence="6" id="KW-0677">Repeat</keyword>
<comment type="caution">
    <text evidence="12">The sequence shown here is derived from an EMBL/GenBank/DDBJ whole genome shotgun (WGS) entry which is preliminary data.</text>
</comment>
<accession>A0ABD1QVJ6</accession>
<keyword evidence="2" id="KW-0134">Cell wall</keyword>
<evidence type="ECO:0000256" key="1">
    <source>
        <dbReference type="ARBA" id="ARBA00004191"/>
    </source>
</evidence>
<comment type="subcellular location">
    <subcellularLocation>
        <location evidence="1">Secreted</location>
        <location evidence="1">Cell wall</location>
    </subcellularLocation>
</comment>
<proteinExistence type="predicted"/>
<feature type="domain" description="Leucine-rich repeat-containing N-terminal plant-type" evidence="11">
    <location>
        <begin position="153"/>
        <end position="187"/>
    </location>
</feature>
<keyword evidence="13" id="KW-1185">Reference proteome</keyword>
<evidence type="ECO:0000256" key="7">
    <source>
        <dbReference type="ARBA" id="ARBA00023180"/>
    </source>
</evidence>
<dbReference type="Proteomes" id="UP001604336">
    <property type="component" value="Unassembled WGS sequence"/>
</dbReference>
<dbReference type="SUPFAM" id="SSF52058">
    <property type="entry name" value="L domain-like"/>
    <property type="match status" value="1"/>
</dbReference>
<evidence type="ECO:0000313" key="13">
    <source>
        <dbReference type="Proteomes" id="UP001604336"/>
    </source>
</evidence>
<keyword evidence="9" id="KW-0961">Cell wall biogenesis/degradation</keyword>
<keyword evidence="5" id="KW-0732">Signal</keyword>
<dbReference type="InterPro" id="IPR032675">
    <property type="entry name" value="LRR_dom_sf"/>
</dbReference>
<evidence type="ECO:0000259" key="11">
    <source>
        <dbReference type="Pfam" id="PF08263"/>
    </source>
</evidence>
<organism evidence="12 13">
    <name type="scientific">Abeliophyllum distichum</name>
    <dbReference type="NCBI Taxonomy" id="126358"/>
    <lineage>
        <taxon>Eukaryota</taxon>
        <taxon>Viridiplantae</taxon>
        <taxon>Streptophyta</taxon>
        <taxon>Embryophyta</taxon>
        <taxon>Tracheophyta</taxon>
        <taxon>Spermatophyta</taxon>
        <taxon>Magnoliopsida</taxon>
        <taxon>eudicotyledons</taxon>
        <taxon>Gunneridae</taxon>
        <taxon>Pentapetalae</taxon>
        <taxon>asterids</taxon>
        <taxon>lamiids</taxon>
        <taxon>Lamiales</taxon>
        <taxon>Oleaceae</taxon>
        <taxon>Forsythieae</taxon>
        <taxon>Abeliophyllum</taxon>
    </lineage>
</organism>
<dbReference type="PANTHER" id="PTHR32093">
    <property type="entry name" value="LEUCINE-RICH REPEAT EXTENSIN-LIKE PROTEIN 3-RELATED"/>
    <property type="match status" value="1"/>
</dbReference>
<evidence type="ECO:0000256" key="3">
    <source>
        <dbReference type="ARBA" id="ARBA00022525"/>
    </source>
</evidence>
<dbReference type="PANTHER" id="PTHR32093:SF86">
    <property type="entry name" value="EXTENSIN-LIKE PROTEIN"/>
    <property type="match status" value="1"/>
</dbReference>
<dbReference type="PRINTS" id="PR00019">
    <property type="entry name" value="LEURICHRPT"/>
</dbReference>
<evidence type="ECO:0000256" key="8">
    <source>
        <dbReference type="ARBA" id="ARBA00023278"/>
    </source>
</evidence>
<keyword evidence="7" id="KW-0325">Glycoprotein</keyword>
<reference evidence="13" key="1">
    <citation type="submission" date="2024-07" db="EMBL/GenBank/DDBJ databases">
        <title>Two chromosome-level genome assemblies of Korean endemic species Abeliophyllum distichum and Forsythia ovata (Oleaceae).</title>
        <authorList>
            <person name="Jang H."/>
        </authorList>
    </citation>
    <scope>NUCLEOTIDE SEQUENCE [LARGE SCALE GENOMIC DNA]</scope>
</reference>
<dbReference type="GO" id="GO:0071555">
    <property type="term" value="P:cell wall organization"/>
    <property type="evidence" value="ECO:0007669"/>
    <property type="project" value="UniProtKB-KW"/>
</dbReference>
<keyword evidence="8" id="KW-0379">Hydroxylation</keyword>
<gene>
    <name evidence="12" type="ORF">Adt_32892</name>
</gene>
<keyword evidence="4" id="KW-0433">Leucine-rich repeat</keyword>
<dbReference type="EMBL" id="JBFOLK010000010">
    <property type="protein sequence ID" value="KAL2479926.1"/>
    <property type="molecule type" value="Genomic_DNA"/>
</dbReference>